<dbReference type="SFLD" id="SFLDS00003">
    <property type="entry name" value="Haloacid_Dehalogenase"/>
    <property type="match status" value="1"/>
</dbReference>
<feature type="transmembrane region" description="Helical" evidence="21">
    <location>
        <begin position="448"/>
        <end position="470"/>
    </location>
</feature>
<evidence type="ECO:0000256" key="9">
    <source>
        <dbReference type="ARBA" id="ARBA00022737"/>
    </source>
</evidence>
<keyword evidence="8 21" id="KW-0479">Metal-binding</keyword>
<evidence type="ECO:0000259" key="23">
    <source>
        <dbReference type="PROSITE" id="PS50846"/>
    </source>
</evidence>
<dbReference type="AlphaFoldDB" id="A0A7J0BH53"/>
<dbReference type="SFLD" id="SFLDG00002">
    <property type="entry name" value="C1.7:_P-type_atpase_like"/>
    <property type="match status" value="1"/>
</dbReference>
<dbReference type="EC" id="7.2.2.8" evidence="3"/>
<dbReference type="GO" id="GO:0055070">
    <property type="term" value="P:copper ion homeostasis"/>
    <property type="evidence" value="ECO:0007669"/>
    <property type="project" value="TreeGrafter"/>
</dbReference>
<dbReference type="GO" id="GO:0005886">
    <property type="term" value="C:plasma membrane"/>
    <property type="evidence" value="ECO:0007669"/>
    <property type="project" value="UniProtKB-SubCell"/>
</dbReference>
<dbReference type="Pfam" id="PF00122">
    <property type="entry name" value="E1-E2_ATPase"/>
    <property type="match status" value="1"/>
</dbReference>
<keyword evidence="15 21" id="KW-1133">Transmembrane helix</keyword>
<evidence type="ECO:0000256" key="7">
    <source>
        <dbReference type="ARBA" id="ARBA00022692"/>
    </source>
</evidence>
<evidence type="ECO:0000256" key="6">
    <source>
        <dbReference type="ARBA" id="ARBA00022553"/>
    </source>
</evidence>
<dbReference type="GO" id="GO:0043682">
    <property type="term" value="F:P-type divalent copper transporter activity"/>
    <property type="evidence" value="ECO:0007669"/>
    <property type="project" value="TreeGrafter"/>
</dbReference>
<dbReference type="InterPro" id="IPR023214">
    <property type="entry name" value="HAD_sf"/>
</dbReference>
<keyword evidence="5 21" id="KW-1003">Cell membrane</keyword>
<dbReference type="Gene3D" id="3.30.70.100">
    <property type="match status" value="2"/>
</dbReference>
<dbReference type="GO" id="GO:0140581">
    <property type="term" value="F:P-type monovalent copper transporter activity"/>
    <property type="evidence" value="ECO:0007669"/>
    <property type="project" value="UniProtKB-EC"/>
</dbReference>
<keyword evidence="14" id="KW-1278">Translocase</keyword>
<dbReference type="Gene3D" id="3.40.1110.10">
    <property type="entry name" value="Calcium-transporting ATPase, cytoplasmic domain N"/>
    <property type="match status" value="1"/>
</dbReference>
<dbReference type="EMBL" id="BLVO01000013">
    <property type="protein sequence ID" value="GFM33083.1"/>
    <property type="molecule type" value="Genomic_DNA"/>
</dbReference>
<evidence type="ECO:0000256" key="3">
    <source>
        <dbReference type="ARBA" id="ARBA00012517"/>
    </source>
</evidence>
<keyword evidence="9" id="KW-0677">Repeat</keyword>
<dbReference type="InterPro" id="IPR006122">
    <property type="entry name" value="HMA_Cu_ion-bd"/>
</dbReference>
<dbReference type="FunFam" id="3.40.50.1000:FF:000144">
    <property type="entry name" value="copper-transporting ATPase 1 isoform X2"/>
    <property type="match status" value="1"/>
</dbReference>
<evidence type="ECO:0000256" key="4">
    <source>
        <dbReference type="ARBA" id="ARBA00022448"/>
    </source>
</evidence>
<evidence type="ECO:0000256" key="18">
    <source>
        <dbReference type="ARBA" id="ARBA00023136"/>
    </source>
</evidence>
<dbReference type="InterPro" id="IPR018303">
    <property type="entry name" value="ATPase_P-typ_P_site"/>
</dbReference>
<feature type="transmembrane region" description="Helical" evidence="21">
    <location>
        <begin position="297"/>
        <end position="314"/>
    </location>
</feature>
<keyword evidence="25" id="KW-1185">Reference proteome</keyword>
<keyword evidence="17" id="KW-0406">Ion transport</keyword>
<reference evidence="24 25" key="1">
    <citation type="submission" date="2020-05" db="EMBL/GenBank/DDBJ databases">
        <title>Draft genome sequence of Desulfovibrio sp. strain HN2T.</title>
        <authorList>
            <person name="Ueno A."/>
            <person name="Tamazawa S."/>
            <person name="Tamamura S."/>
            <person name="Murakami T."/>
            <person name="Kiyama T."/>
            <person name="Inomata H."/>
            <person name="Amano Y."/>
            <person name="Miyakawa K."/>
            <person name="Tamaki H."/>
            <person name="Naganuma T."/>
            <person name="Kaneko K."/>
        </authorList>
    </citation>
    <scope>NUCLEOTIDE SEQUENCE [LARGE SCALE GENOMIC DNA]</scope>
    <source>
        <strain evidence="24 25">HN2</strain>
    </source>
</reference>
<evidence type="ECO:0000256" key="20">
    <source>
        <dbReference type="ARBA" id="ARBA00049289"/>
    </source>
</evidence>
<dbReference type="NCBIfam" id="TIGR01494">
    <property type="entry name" value="ATPase_P-type"/>
    <property type="match status" value="2"/>
</dbReference>
<evidence type="ECO:0000256" key="5">
    <source>
        <dbReference type="ARBA" id="ARBA00022475"/>
    </source>
</evidence>
<evidence type="ECO:0000256" key="19">
    <source>
        <dbReference type="ARBA" id="ARBA00033239"/>
    </source>
</evidence>
<dbReference type="CDD" id="cd02094">
    <property type="entry name" value="P-type_ATPase_Cu-like"/>
    <property type="match status" value="1"/>
</dbReference>
<keyword evidence="7 21" id="KW-0812">Transmembrane</keyword>
<dbReference type="SUPFAM" id="SSF55008">
    <property type="entry name" value="HMA, heavy metal-associated domain"/>
    <property type="match status" value="2"/>
</dbReference>
<dbReference type="PANTHER" id="PTHR43520">
    <property type="entry name" value="ATP7, ISOFORM B"/>
    <property type="match status" value="1"/>
</dbReference>
<dbReference type="InterPro" id="IPR001757">
    <property type="entry name" value="P_typ_ATPase"/>
</dbReference>
<comment type="caution">
    <text evidence="24">The sequence shown here is derived from an EMBL/GenBank/DDBJ whole genome shotgun (WGS) entry which is preliminary data.</text>
</comment>
<feature type="domain" description="HMA" evidence="23">
    <location>
        <begin position="88"/>
        <end position="157"/>
    </location>
</feature>
<feature type="transmembrane region" description="Helical" evidence="21">
    <location>
        <begin position="220"/>
        <end position="239"/>
    </location>
</feature>
<evidence type="ECO:0000256" key="10">
    <source>
        <dbReference type="ARBA" id="ARBA00022741"/>
    </source>
</evidence>
<evidence type="ECO:0000313" key="24">
    <source>
        <dbReference type="EMBL" id="GFM33083.1"/>
    </source>
</evidence>
<evidence type="ECO:0000256" key="13">
    <source>
        <dbReference type="ARBA" id="ARBA00022842"/>
    </source>
</evidence>
<dbReference type="GO" id="GO:0005507">
    <property type="term" value="F:copper ion binding"/>
    <property type="evidence" value="ECO:0007669"/>
    <property type="project" value="InterPro"/>
</dbReference>
<dbReference type="NCBIfam" id="TIGR01525">
    <property type="entry name" value="ATPase-IB_hvy"/>
    <property type="match status" value="1"/>
</dbReference>
<evidence type="ECO:0000256" key="16">
    <source>
        <dbReference type="ARBA" id="ARBA00023008"/>
    </source>
</evidence>
<dbReference type="InterPro" id="IPR023299">
    <property type="entry name" value="ATPase_P-typ_cyto_dom_N"/>
</dbReference>
<evidence type="ECO:0000256" key="22">
    <source>
        <dbReference type="SAM" id="MobiDB-lite"/>
    </source>
</evidence>
<dbReference type="Pfam" id="PF00403">
    <property type="entry name" value="HMA"/>
    <property type="match status" value="2"/>
</dbReference>
<evidence type="ECO:0000256" key="1">
    <source>
        <dbReference type="ARBA" id="ARBA00004651"/>
    </source>
</evidence>
<evidence type="ECO:0000256" key="11">
    <source>
        <dbReference type="ARBA" id="ARBA00022796"/>
    </source>
</evidence>
<evidence type="ECO:0000313" key="25">
    <source>
        <dbReference type="Proteomes" id="UP000503840"/>
    </source>
</evidence>
<feature type="transmembrane region" description="Helical" evidence="21">
    <location>
        <begin position="260"/>
        <end position="277"/>
    </location>
</feature>
<dbReference type="InterPro" id="IPR036412">
    <property type="entry name" value="HAD-like_sf"/>
</dbReference>
<dbReference type="PROSITE" id="PS00154">
    <property type="entry name" value="ATPASE_E1_E2"/>
    <property type="match status" value="1"/>
</dbReference>
<dbReference type="Proteomes" id="UP000503840">
    <property type="component" value="Unassembled WGS sequence"/>
</dbReference>
<accession>A0A7J0BH53</accession>
<feature type="region of interest" description="Disordered" evidence="22">
    <location>
        <begin position="371"/>
        <end position="405"/>
    </location>
</feature>
<dbReference type="CDD" id="cd00371">
    <property type="entry name" value="HMA"/>
    <property type="match status" value="2"/>
</dbReference>
<keyword evidence="13" id="KW-0460">Magnesium</keyword>
<keyword evidence="10 21" id="KW-0547">Nucleotide-binding</keyword>
<evidence type="ECO:0000256" key="8">
    <source>
        <dbReference type="ARBA" id="ARBA00022723"/>
    </source>
</evidence>
<gene>
    <name evidence="24" type="ORF">DSM101010T_14480</name>
</gene>
<dbReference type="InterPro" id="IPR036163">
    <property type="entry name" value="HMA_dom_sf"/>
</dbReference>
<evidence type="ECO:0000256" key="15">
    <source>
        <dbReference type="ARBA" id="ARBA00022989"/>
    </source>
</evidence>
<dbReference type="SUPFAM" id="SSF56784">
    <property type="entry name" value="HAD-like"/>
    <property type="match status" value="1"/>
</dbReference>
<dbReference type="InterPro" id="IPR044492">
    <property type="entry name" value="P_typ_ATPase_HD_dom"/>
</dbReference>
<dbReference type="SUPFAM" id="SSF81665">
    <property type="entry name" value="Calcium ATPase, transmembrane domain M"/>
    <property type="match status" value="1"/>
</dbReference>
<dbReference type="SFLD" id="SFLDF00027">
    <property type="entry name" value="p-type_atpase"/>
    <property type="match status" value="1"/>
</dbReference>
<dbReference type="NCBIfam" id="TIGR01511">
    <property type="entry name" value="ATPase-IB1_Cu"/>
    <property type="match status" value="1"/>
</dbReference>
<dbReference type="Gene3D" id="2.70.150.10">
    <property type="entry name" value="Calcium-transporting ATPase, cytoplasmic transduction domain A"/>
    <property type="match status" value="1"/>
</dbReference>
<dbReference type="GO" id="GO:0060003">
    <property type="term" value="P:copper ion export"/>
    <property type="evidence" value="ECO:0007669"/>
    <property type="project" value="UniProtKB-ARBA"/>
</dbReference>
<feature type="transmembrane region" description="Helical" evidence="21">
    <location>
        <begin position="188"/>
        <end position="208"/>
    </location>
</feature>
<dbReference type="PANTHER" id="PTHR43520:SF8">
    <property type="entry name" value="P-TYPE CU(+) TRANSPORTER"/>
    <property type="match status" value="1"/>
</dbReference>
<evidence type="ECO:0000256" key="14">
    <source>
        <dbReference type="ARBA" id="ARBA00022967"/>
    </source>
</evidence>
<keyword evidence="18 21" id="KW-0472">Membrane</keyword>
<evidence type="ECO:0000256" key="21">
    <source>
        <dbReference type="RuleBase" id="RU362081"/>
    </source>
</evidence>
<dbReference type="PRINTS" id="PR00942">
    <property type="entry name" value="CUATPASEI"/>
</dbReference>
<protein>
    <recommendedName>
        <fullName evidence="3">P-type Cu(+) transporter</fullName>
        <ecNumber evidence="3">7.2.2.8</ecNumber>
    </recommendedName>
    <alternativeName>
        <fullName evidence="19">Cu(+)-exporting ATPase</fullName>
    </alternativeName>
</protein>
<keyword evidence="16" id="KW-0186">Copper</keyword>
<dbReference type="InterPro" id="IPR027256">
    <property type="entry name" value="P-typ_ATPase_IB"/>
</dbReference>
<dbReference type="InterPro" id="IPR008250">
    <property type="entry name" value="ATPase_P-typ_transduc_dom_A_sf"/>
</dbReference>
<keyword evidence="6" id="KW-0597">Phosphoprotein</keyword>
<feature type="transmembrane region" description="Helical" evidence="21">
    <location>
        <begin position="476"/>
        <end position="497"/>
    </location>
</feature>
<dbReference type="Pfam" id="PF00702">
    <property type="entry name" value="Hydrolase"/>
    <property type="match status" value="1"/>
</dbReference>
<evidence type="ECO:0000256" key="17">
    <source>
        <dbReference type="ARBA" id="ARBA00023065"/>
    </source>
</evidence>
<dbReference type="InterPro" id="IPR023298">
    <property type="entry name" value="ATPase_P-typ_TM_dom_sf"/>
</dbReference>
<feature type="domain" description="HMA" evidence="23">
    <location>
        <begin position="13"/>
        <end position="79"/>
    </location>
</feature>
<organism evidence="24 25">
    <name type="scientific">Desulfovibrio subterraneus</name>
    <dbReference type="NCBI Taxonomy" id="2718620"/>
    <lineage>
        <taxon>Bacteria</taxon>
        <taxon>Pseudomonadati</taxon>
        <taxon>Thermodesulfobacteriota</taxon>
        <taxon>Desulfovibrionia</taxon>
        <taxon>Desulfovibrionales</taxon>
        <taxon>Desulfovibrionaceae</taxon>
        <taxon>Desulfovibrio</taxon>
    </lineage>
</organism>
<keyword evidence="12 21" id="KW-0067">ATP-binding</keyword>
<evidence type="ECO:0000256" key="12">
    <source>
        <dbReference type="ARBA" id="ARBA00022840"/>
    </source>
</evidence>
<evidence type="ECO:0000256" key="2">
    <source>
        <dbReference type="ARBA" id="ARBA00006024"/>
    </source>
</evidence>
<dbReference type="PRINTS" id="PR00943">
    <property type="entry name" value="CUATPASE"/>
</dbReference>
<comment type="catalytic activity">
    <reaction evidence="20">
        <text>Cu(+)(in) + ATP + H2O = Cu(+)(out) + ADP + phosphate + H(+)</text>
        <dbReference type="Rhea" id="RHEA:25792"/>
        <dbReference type="ChEBI" id="CHEBI:15377"/>
        <dbReference type="ChEBI" id="CHEBI:15378"/>
        <dbReference type="ChEBI" id="CHEBI:30616"/>
        <dbReference type="ChEBI" id="CHEBI:43474"/>
        <dbReference type="ChEBI" id="CHEBI:49552"/>
        <dbReference type="ChEBI" id="CHEBI:456216"/>
        <dbReference type="EC" id="7.2.2.8"/>
    </reaction>
</comment>
<dbReference type="SUPFAM" id="SSF81653">
    <property type="entry name" value="Calcium ATPase, transduction domain A"/>
    <property type="match status" value="1"/>
</dbReference>
<dbReference type="PRINTS" id="PR00119">
    <property type="entry name" value="CATATPASE"/>
</dbReference>
<dbReference type="PROSITE" id="PS01047">
    <property type="entry name" value="HMA_1"/>
    <property type="match status" value="1"/>
</dbReference>
<dbReference type="Gene3D" id="3.40.50.1000">
    <property type="entry name" value="HAD superfamily/HAD-like"/>
    <property type="match status" value="1"/>
</dbReference>
<dbReference type="PROSITE" id="PS50846">
    <property type="entry name" value="HMA_2"/>
    <property type="match status" value="2"/>
</dbReference>
<proteinExistence type="inferred from homology"/>
<dbReference type="FunFam" id="3.30.70.100:FF:000005">
    <property type="entry name" value="Copper-exporting P-type ATPase A"/>
    <property type="match status" value="1"/>
</dbReference>
<keyword evidence="4" id="KW-0813">Transport</keyword>
<dbReference type="GO" id="GO:0016887">
    <property type="term" value="F:ATP hydrolysis activity"/>
    <property type="evidence" value="ECO:0007669"/>
    <property type="project" value="InterPro"/>
</dbReference>
<keyword evidence="11" id="KW-0187">Copper transport</keyword>
<dbReference type="GO" id="GO:0005524">
    <property type="term" value="F:ATP binding"/>
    <property type="evidence" value="ECO:0007669"/>
    <property type="project" value="UniProtKB-UniRule"/>
</dbReference>
<dbReference type="NCBIfam" id="TIGR00003">
    <property type="entry name" value="copper ion binding protein"/>
    <property type="match status" value="2"/>
</dbReference>
<sequence length="859" mass="90453">MQEIQTGNATEVKNVRMPVRGMTCAVCAGRIEKVVGKMEGVSTASVNLASELLDVHYDPAVLTPETIAERVKSIGFEALPPAPAVASDVLRFGIRGMHCAACSGRIEKVVGNMEGVDTAEVSLATDSATIHLQSGVSHREMIDAIVQRVSALGFEAEYVAEGQDDAGGLWQIQQEETKKRLALMRGRLIPAFLFALPLLVLTMGEMLGMPLPQSISPHHAPLNFALIQLALVLPVMWSGRDFYRIGFRNLAQLAPNMDSLIAVGTGAAFVYSLWNTVEIGWFGPHSERSMQLVMDLYYESAAVLIALVSLGKYFETRSRAHTSDAIRGLMELTPDTATLLKDGEQKVIPVEQVHKGDLLLVRPGERIPLDGTVTEGRSSVDESMLTGESMPVSKDTGDTVAGGTMNRNGALTMRVDRTGGDTVLARIIRLVQDAQGSKAPIANLADRVSLYFVPVVMALALVSGVVWYLSGADFTFALRIFISVMVIACPCAMGLATPTSIMVGTGRGAQFGVLIKNGAALEAAGSVNTLVFDKTGTLTVGKPELVDVVMLADMQEAQVLRLAASLEAVSEHPLAEAVVHGAVARGASSVSVQDFQSVTGKGVQGVVDSLLVRIGNAGFVLGDIAPGADSPKAGKVEELMTAQAEQGRTPLLVSVRDANAEAGAAEIVAILAIADRLKDEAPEMVRRLGDMGISVVMLTGDNMRTAKAVAAQAGIEKVIAEVMPDQKDGTVASLQEEGRIVGMVGDGINDAPALARADVGIAMGTGIDVAVEAGDIVLMKGSLDGVLTAIALSRATVSNIKQNLFWAFGYNVLGIPVAMGLVYALFDGPTLSPMIAGGAMALSSVSVVSNALRLRFFKP</sequence>
<comment type="similarity">
    <text evidence="2 21">Belongs to the cation transport ATPase (P-type) (TC 3.A.3) family. Type IB subfamily.</text>
</comment>
<name>A0A7J0BH53_9BACT</name>
<dbReference type="InterPro" id="IPR059000">
    <property type="entry name" value="ATPase_P-type_domA"/>
</dbReference>
<dbReference type="InterPro" id="IPR017969">
    <property type="entry name" value="Heavy-metal-associated_CS"/>
</dbReference>
<comment type="subcellular location">
    <subcellularLocation>
        <location evidence="1">Cell membrane</location>
        <topology evidence="1">Multi-pass membrane protein</topology>
    </subcellularLocation>
</comment>
<dbReference type="InterPro" id="IPR006121">
    <property type="entry name" value="HMA_dom"/>
</dbReference>
<feature type="transmembrane region" description="Helical" evidence="21">
    <location>
        <begin position="804"/>
        <end position="826"/>
    </location>
</feature>
<dbReference type="FunFam" id="2.70.150.10:FF:000020">
    <property type="entry name" value="Copper-exporting P-type ATPase A"/>
    <property type="match status" value="1"/>
</dbReference>
<feature type="transmembrane region" description="Helical" evidence="21">
    <location>
        <begin position="832"/>
        <end position="852"/>
    </location>
</feature>